<evidence type="ECO:0000256" key="2">
    <source>
        <dbReference type="SAM" id="SignalP"/>
    </source>
</evidence>
<protein>
    <submittedName>
        <fullName evidence="3">Uncharacterized protein</fullName>
    </submittedName>
</protein>
<feature type="signal peptide" evidence="2">
    <location>
        <begin position="1"/>
        <end position="30"/>
    </location>
</feature>
<reference evidence="3" key="1">
    <citation type="submission" date="2023-10" db="EMBL/GenBank/DDBJ databases">
        <authorList>
            <person name="Chen Y."/>
            <person name="Shah S."/>
            <person name="Dougan E. K."/>
            <person name="Thang M."/>
            <person name="Chan C."/>
        </authorList>
    </citation>
    <scope>NUCLEOTIDE SEQUENCE [LARGE SCALE GENOMIC DNA]</scope>
</reference>
<accession>A0ABN9RK86</accession>
<comment type="caution">
    <text evidence="3">The sequence shown here is derived from an EMBL/GenBank/DDBJ whole genome shotgun (WGS) entry which is preliminary data.</text>
</comment>
<name>A0ABN9RK86_9DINO</name>
<dbReference type="Proteomes" id="UP001189429">
    <property type="component" value="Unassembled WGS sequence"/>
</dbReference>
<dbReference type="InterPro" id="IPR036249">
    <property type="entry name" value="Thioredoxin-like_sf"/>
</dbReference>
<organism evidence="3 4">
    <name type="scientific">Prorocentrum cordatum</name>
    <dbReference type="NCBI Taxonomy" id="2364126"/>
    <lineage>
        <taxon>Eukaryota</taxon>
        <taxon>Sar</taxon>
        <taxon>Alveolata</taxon>
        <taxon>Dinophyceae</taxon>
        <taxon>Prorocentrales</taxon>
        <taxon>Prorocentraceae</taxon>
        <taxon>Prorocentrum</taxon>
    </lineage>
</organism>
<evidence type="ECO:0000313" key="3">
    <source>
        <dbReference type="EMBL" id="CAK0819278.1"/>
    </source>
</evidence>
<dbReference type="SUPFAM" id="SSF52833">
    <property type="entry name" value="Thioredoxin-like"/>
    <property type="match status" value="1"/>
</dbReference>
<evidence type="ECO:0000256" key="1">
    <source>
        <dbReference type="SAM" id="MobiDB-lite"/>
    </source>
</evidence>
<feature type="region of interest" description="Disordered" evidence="1">
    <location>
        <begin position="49"/>
        <end position="68"/>
    </location>
</feature>
<feature type="chain" id="PRO_5045233460" evidence="2">
    <location>
        <begin position="31"/>
        <end position="199"/>
    </location>
</feature>
<evidence type="ECO:0000313" key="4">
    <source>
        <dbReference type="Proteomes" id="UP001189429"/>
    </source>
</evidence>
<gene>
    <name evidence="3" type="ORF">PCOR1329_LOCUS21305</name>
</gene>
<dbReference type="Gene3D" id="3.40.30.10">
    <property type="entry name" value="Glutaredoxin"/>
    <property type="match status" value="1"/>
</dbReference>
<keyword evidence="4" id="KW-1185">Reference proteome</keyword>
<dbReference type="EMBL" id="CAUYUJ010007001">
    <property type="protein sequence ID" value="CAK0819278.1"/>
    <property type="molecule type" value="Genomic_DNA"/>
</dbReference>
<sequence>MPVRLSASTPPVKVALLGAALLALRPRSGAGPSRAEPLARCRPRPAAASFVASHRGRPGPAASSLRGARGLPEGVSARAAEGGGLKLVVCSGSSCEGRCRGAFDALRSFKALASEAGPSGIEVEEVFCMNMCKKGPNVRLLLGGQMVTIDDVMNEREQKRGAFQGVLGDPKVAAIWGLARDVAAGRRNGTLRGPPPAVR</sequence>
<proteinExistence type="predicted"/>
<dbReference type="CDD" id="cd02980">
    <property type="entry name" value="TRX_Fd_family"/>
    <property type="match status" value="1"/>
</dbReference>
<keyword evidence="2" id="KW-0732">Signal</keyword>